<comment type="caution">
    <text evidence="1">The sequence shown here is derived from an EMBL/GenBank/DDBJ whole genome shotgun (WGS) entry which is preliminary data.</text>
</comment>
<dbReference type="Proteomes" id="UP000887116">
    <property type="component" value="Unassembled WGS sequence"/>
</dbReference>
<evidence type="ECO:0000313" key="1">
    <source>
        <dbReference type="EMBL" id="GFQ82762.1"/>
    </source>
</evidence>
<reference evidence="1" key="1">
    <citation type="submission" date="2020-07" db="EMBL/GenBank/DDBJ databases">
        <title>Multicomponent nature underlies the extraordinary mechanical properties of spider dragline silk.</title>
        <authorList>
            <person name="Kono N."/>
            <person name="Nakamura H."/>
            <person name="Mori M."/>
            <person name="Yoshida Y."/>
            <person name="Ohtoshi R."/>
            <person name="Malay A.D."/>
            <person name="Moran D.A.P."/>
            <person name="Tomita M."/>
            <person name="Numata K."/>
            <person name="Arakawa K."/>
        </authorList>
    </citation>
    <scope>NUCLEOTIDE SEQUENCE</scope>
</reference>
<keyword evidence="2" id="KW-1185">Reference proteome</keyword>
<sequence>MGVLTWQHQRSQLLNISDLSNPRKVIRRRAVQSSKSLSLNPRTSNAYLMIVLIFLFRCSFLEGKNNVLSDSGEKFNTPAFPHTAGRQIPLKIEAHEPPITWPIYHLPTTPRVPKKTRPSERKTTTERVLEATYSASKASLVRTGNHVPLATAGCLMADGASTSHQLAFAAHLAGM</sequence>
<proteinExistence type="predicted"/>
<dbReference type="EMBL" id="BMAO01012618">
    <property type="protein sequence ID" value="GFQ82762.1"/>
    <property type="molecule type" value="Genomic_DNA"/>
</dbReference>
<evidence type="ECO:0000313" key="2">
    <source>
        <dbReference type="Proteomes" id="UP000887116"/>
    </source>
</evidence>
<gene>
    <name evidence="1" type="ORF">TNCT_377711</name>
</gene>
<dbReference type="OrthoDB" id="10589211at2759"/>
<dbReference type="AlphaFoldDB" id="A0A8X6FKK0"/>
<name>A0A8X6FKK0_TRICU</name>
<organism evidence="1 2">
    <name type="scientific">Trichonephila clavata</name>
    <name type="common">Joro spider</name>
    <name type="synonym">Nephila clavata</name>
    <dbReference type="NCBI Taxonomy" id="2740835"/>
    <lineage>
        <taxon>Eukaryota</taxon>
        <taxon>Metazoa</taxon>
        <taxon>Ecdysozoa</taxon>
        <taxon>Arthropoda</taxon>
        <taxon>Chelicerata</taxon>
        <taxon>Arachnida</taxon>
        <taxon>Araneae</taxon>
        <taxon>Araneomorphae</taxon>
        <taxon>Entelegynae</taxon>
        <taxon>Araneoidea</taxon>
        <taxon>Nephilidae</taxon>
        <taxon>Trichonephila</taxon>
    </lineage>
</organism>
<protein>
    <submittedName>
        <fullName evidence="1">Uncharacterized protein</fullName>
    </submittedName>
</protein>
<accession>A0A8X6FKK0</accession>